<protein>
    <submittedName>
        <fullName evidence="1">Uncharacterized protein</fullName>
    </submittedName>
</protein>
<sequence>ILSKEFCFWLASTSQLTVLVESQFTCEMSRHFFAVYYFNVSNFKVKGSFTFVQSFFVRFYARTSKRTAGTRRYSKFNGTIVRLPLILFKDFLNLRSLFI</sequence>
<name>A0A061RM45_9CHLO</name>
<accession>A0A061RM45</accession>
<dbReference type="EMBL" id="GBEZ01014231">
    <property type="protein sequence ID" value="JAC71829.1"/>
    <property type="molecule type" value="Transcribed_RNA"/>
</dbReference>
<gene>
    <name evidence="1" type="ORF">TSPGSL018_1063</name>
</gene>
<feature type="non-terminal residue" evidence="1">
    <location>
        <position position="1"/>
    </location>
</feature>
<evidence type="ECO:0000313" key="1">
    <source>
        <dbReference type="EMBL" id="JAC71829.1"/>
    </source>
</evidence>
<reference evidence="1" key="1">
    <citation type="submission" date="2014-05" db="EMBL/GenBank/DDBJ databases">
        <title>The transcriptome of the halophilic microalga Tetraselmis sp. GSL018 isolated from the Great Salt Lake, Utah.</title>
        <authorList>
            <person name="Jinkerson R.E."/>
            <person name="D'Adamo S."/>
            <person name="Posewitz M.C."/>
        </authorList>
    </citation>
    <scope>NUCLEOTIDE SEQUENCE</scope>
    <source>
        <strain evidence="1">GSL018</strain>
    </source>
</reference>
<proteinExistence type="predicted"/>
<organism evidence="1">
    <name type="scientific">Tetraselmis sp. GSL018</name>
    <dbReference type="NCBI Taxonomy" id="582737"/>
    <lineage>
        <taxon>Eukaryota</taxon>
        <taxon>Viridiplantae</taxon>
        <taxon>Chlorophyta</taxon>
        <taxon>core chlorophytes</taxon>
        <taxon>Chlorodendrophyceae</taxon>
        <taxon>Chlorodendrales</taxon>
        <taxon>Chlorodendraceae</taxon>
        <taxon>Tetraselmis</taxon>
    </lineage>
</organism>
<dbReference type="AlphaFoldDB" id="A0A061RM45"/>